<dbReference type="GO" id="GO:0006352">
    <property type="term" value="P:DNA-templated transcription initiation"/>
    <property type="evidence" value="ECO:0007669"/>
    <property type="project" value="InterPro"/>
</dbReference>
<dbReference type="InterPro" id="IPR013249">
    <property type="entry name" value="RNA_pol_sigma70_r4_t2"/>
</dbReference>
<dbReference type="SUPFAM" id="SSF88946">
    <property type="entry name" value="Sigma2 domain of RNA polymerase sigma factors"/>
    <property type="match status" value="1"/>
</dbReference>
<evidence type="ECO:0000256" key="5">
    <source>
        <dbReference type="ARBA" id="ARBA00023163"/>
    </source>
</evidence>
<dbReference type="PANTHER" id="PTHR43133">
    <property type="entry name" value="RNA POLYMERASE ECF-TYPE SIGMA FACTO"/>
    <property type="match status" value="1"/>
</dbReference>
<keyword evidence="5" id="KW-0804">Transcription</keyword>
<keyword evidence="3" id="KW-0731">Sigma factor</keyword>
<dbReference type="EMBL" id="JAMSHT010000001">
    <property type="protein sequence ID" value="MCM8556447.1"/>
    <property type="molecule type" value="Genomic_DNA"/>
</dbReference>
<feature type="domain" description="RNA polymerase sigma factor 70 region 4 type 2" evidence="7">
    <location>
        <begin position="128"/>
        <end position="180"/>
    </location>
</feature>
<evidence type="ECO:0000256" key="2">
    <source>
        <dbReference type="ARBA" id="ARBA00023015"/>
    </source>
</evidence>
<evidence type="ECO:0000259" key="6">
    <source>
        <dbReference type="Pfam" id="PF04542"/>
    </source>
</evidence>
<evidence type="ECO:0000256" key="3">
    <source>
        <dbReference type="ARBA" id="ARBA00023082"/>
    </source>
</evidence>
<dbReference type="Gene3D" id="1.10.10.10">
    <property type="entry name" value="Winged helix-like DNA-binding domain superfamily/Winged helix DNA-binding domain"/>
    <property type="match status" value="1"/>
</dbReference>
<dbReference type="InterPro" id="IPR013325">
    <property type="entry name" value="RNA_pol_sigma_r2"/>
</dbReference>
<gene>
    <name evidence="8" type="ORF">NDO55_01265</name>
</gene>
<dbReference type="InterPro" id="IPR013324">
    <property type="entry name" value="RNA_pol_sigma_r3/r4-like"/>
</dbReference>
<protein>
    <submittedName>
        <fullName evidence="8">Sigma-70 family RNA polymerase sigma factor</fullName>
    </submittedName>
</protein>
<dbReference type="AlphaFoldDB" id="A0A9X2EF82"/>
<dbReference type="GO" id="GO:0003677">
    <property type="term" value="F:DNA binding"/>
    <property type="evidence" value="ECO:0007669"/>
    <property type="project" value="UniProtKB-KW"/>
</dbReference>
<evidence type="ECO:0000313" key="9">
    <source>
        <dbReference type="Proteomes" id="UP001155128"/>
    </source>
</evidence>
<dbReference type="SUPFAM" id="SSF88659">
    <property type="entry name" value="Sigma3 and sigma4 domains of RNA polymerase sigma factors"/>
    <property type="match status" value="1"/>
</dbReference>
<dbReference type="Proteomes" id="UP001155128">
    <property type="component" value="Unassembled WGS sequence"/>
</dbReference>
<dbReference type="InterPro" id="IPR039425">
    <property type="entry name" value="RNA_pol_sigma-70-like"/>
</dbReference>
<keyword evidence="2" id="KW-0805">Transcription regulation</keyword>
<evidence type="ECO:0000256" key="4">
    <source>
        <dbReference type="ARBA" id="ARBA00023125"/>
    </source>
</evidence>
<keyword evidence="4" id="KW-0238">DNA-binding</keyword>
<evidence type="ECO:0000256" key="1">
    <source>
        <dbReference type="ARBA" id="ARBA00010641"/>
    </source>
</evidence>
<dbReference type="CDD" id="cd06171">
    <property type="entry name" value="Sigma70_r4"/>
    <property type="match status" value="1"/>
</dbReference>
<name>A0A9X2EF82_9SPHN</name>
<dbReference type="GO" id="GO:0016987">
    <property type="term" value="F:sigma factor activity"/>
    <property type="evidence" value="ECO:0007669"/>
    <property type="project" value="UniProtKB-KW"/>
</dbReference>
<dbReference type="PANTHER" id="PTHR43133:SF8">
    <property type="entry name" value="RNA POLYMERASE SIGMA FACTOR HI_1459-RELATED"/>
    <property type="match status" value="1"/>
</dbReference>
<dbReference type="InterPro" id="IPR014284">
    <property type="entry name" value="RNA_pol_sigma-70_dom"/>
</dbReference>
<dbReference type="InterPro" id="IPR007627">
    <property type="entry name" value="RNA_pol_sigma70_r2"/>
</dbReference>
<comment type="similarity">
    <text evidence="1">Belongs to the sigma-70 factor family. ECF subfamily.</text>
</comment>
<dbReference type="InterPro" id="IPR036388">
    <property type="entry name" value="WH-like_DNA-bd_sf"/>
</dbReference>
<comment type="caution">
    <text evidence="8">The sequence shown here is derived from an EMBL/GenBank/DDBJ whole genome shotgun (WGS) entry which is preliminary data.</text>
</comment>
<reference evidence="8" key="1">
    <citation type="submission" date="2022-06" db="EMBL/GenBank/DDBJ databases">
        <title>Sphingomicrobium sedimins sp. nov., a marine bacterium isolated from tidal flat.</title>
        <authorList>
            <person name="Kim C.-H."/>
            <person name="Yoo Y."/>
            <person name="Kim J.-J."/>
        </authorList>
    </citation>
    <scope>NUCLEOTIDE SEQUENCE</scope>
    <source>
        <strain evidence="8">GRR-S6-50</strain>
    </source>
</reference>
<proteinExistence type="inferred from homology"/>
<feature type="domain" description="RNA polymerase sigma-70 region 2" evidence="6">
    <location>
        <begin position="35"/>
        <end position="99"/>
    </location>
</feature>
<dbReference type="Pfam" id="PF08281">
    <property type="entry name" value="Sigma70_r4_2"/>
    <property type="match status" value="1"/>
</dbReference>
<dbReference type="RefSeq" id="WP_252111658.1">
    <property type="nucleotide sequence ID" value="NZ_JAMSHT010000001.1"/>
</dbReference>
<dbReference type="Pfam" id="PF04542">
    <property type="entry name" value="Sigma70_r2"/>
    <property type="match status" value="1"/>
</dbReference>
<sequence>MSKEEQAGAMRGTRAFDAYLVAAVRAGDRRAAKGLVERWQPRLTGHAHRLLGEAEAARDCVQAGWVEIWRSLPRLREERAFGTFAYRIVSRQCAQHVSRVVKRRSLAEELAAEPLPEPVMPVAGSDAEKLSAAMAALPGAMRAAVALFYTAEMSVAEVAVALDIPVGTVKSRLSHARAHLRAAFEGDV</sequence>
<evidence type="ECO:0000313" key="8">
    <source>
        <dbReference type="EMBL" id="MCM8556447.1"/>
    </source>
</evidence>
<dbReference type="NCBIfam" id="TIGR02937">
    <property type="entry name" value="sigma70-ECF"/>
    <property type="match status" value="1"/>
</dbReference>
<accession>A0A9X2EF82</accession>
<evidence type="ECO:0000259" key="7">
    <source>
        <dbReference type="Pfam" id="PF08281"/>
    </source>
</evidence>
<organism evidence="8 9">
    <name type="scientific">Sphingomicrobium sediminis</name>
    <dbReference type="NCBI Taxonomy" id="2950949"/>
    <lineage>
        <taxon>Bacteria</taxon>
        <taxon>Pseudomonadati</taxon>
        <taxon>Pseudomonadota</taxon>
        <taxon>Alphaproteobacteria</taxon>
        <taxon>Sphingomonadales</taxon>
        <taxon>Sphingomonadaceae</taxon>
        <taxon>Sphingomicrobium</taxon>
    </lineage>
</organism>
<dbReference type="Gene3D" id="1.10.1740.10">
    <property type="match status" value="1"/>
</dbReference>
<keyword evidence="9" id="KW-1185">Reference proteome</keyword>